<dbReference type="InterPro" id="IPR004875">
    <property type="entry name" value="DDE_SF_endonuclease_dom"/>
</dbReference>
<evidence type="ECO:0000313" key="3">
    <source>
        <dbReference type="Proteomes" id="UP000683360"/>
    </source>
</evidence>
<dbReference type="OrthoDB" id="10043687at2759"/>
<gene>
    <name evidence="2" type="ORF">MEDL_7827</name>
</gene>
<dbReference type="InterPro" id="IPR036397">
    <property type="entry name" value="RNaseH_sf"/>
</dbReference>
<dbReference type="EMBL" id="CAJPWZ010000432">
    <property type="protein sequence ID" value="CAG2192673.1"/>
    <property type="molecule type" value="Genomic_DNA"/>
</dbReference>
<dbReference type="GO" id="GO:0003676">
    <property type="term" value="F:nucleic acid binding"/>
    <property type="evidence" value="ECO:0007669"/>
    <property type="project" value="InterPro"/>
</dbReference>
<sequence>MSAFFKYRYDIIDIDLDVMLGRVGRGYISVDNEEDDNQTADRIRKNTLYTRVHHKPTSVVGAKDTKPLDITSERSPTVTIIGAGNAVGTQIPPYLIFTGARMHNSLIDNCTNGTSGSVSGSGWSNTELFHKYLSEHLIKYAQGLTDDQPVLLNYDGHKSHVALSVIEWAKAHNIIILVLPAHCSHILQP</sequence>
<evidence type="ECO:0000313" key="2">
    <source>
        <dbReference type="EMBL" id="CAG2192673.1"/>
    </source>
</evidence>
<organism evidence="2 3">
    <name type="scientific">Mytilus edulis</name>
    <name type="common">Blue mussel</name>
    <dbReference type="NCBI Taxonomy" id="6550"/>
    <lineage>
        <taxon>Eukaryota</taxon>
        <taxon>Metazoa</taxon>
        <taxon>Spiralia</taxon>
        <taxon>Lophotrochozoa</taxon>
        <taxon>Mollusca</taxon>
        <taxon>Bivalvia</taxon>
        <taxon>Autobranchia</taxon>
        <taxon>Pteriomorphia</taxon>
        <taxon>Mytilida</taxon>
        <taxon>Mytiloidea</taxon>
        <taxon>Mytilidae</taxon>
        <taxon>Mytilinae</taxon>
        <taxon>Mytilus</taxon>
    </lineage>
</organism>
<keyword evidence="3" id="KW-1185">Reference proteome</keyword>
<dbReference type="Gene3D" id="3.30.420.10">
    <property type="entry name" value="Ribonuclease H-like superfamily/Ribonuclease H"/>
    <property type="match status" value="1"/>
</dbReference>
<proteinExistence type="predicted"/>
<comment type="caution">
    <text evidence="2">The sequence shown here is derived from an EMBL/GenBank/DDBJ whole genome shotgun (WGS) entry which is preliminary data.</text>
</comment>
<dbReference type="Pfam" id="PF03184">
    <property type="entry name" value="DDE_1"/>
    <property type="match status" value="1"/>
</dbReference>
<accession>A0A8S3QFV2</accession>
<dbReference type="Proteomes" id="UP000683360">
    <property type="component" value="Unassembled WGS sequence"/>
</dbReference>
<reference evidence="2" key="1">
    <citation type="submission" date="2021-03" db="EMBL/GenBank/DDBJ databases">
        <authorList>
            <person name="Bekaert M."/>
        </authorList>
    </citation>
    <scope>NUCLEOTIDE SEQUENCE</scope>
</reference>
<evidence type="ECO:0000259" key="1">
    <source>
        <dbReference type="Pfam" id="PF03184"/>
    </source>
</evidence>
<feature type="domain" description="DDE-1" evidence="1">
    <location>
        <begin position="79"/>
        <end position="189"/>
    </location>
</feature>
<dbReference type="AlphaFoldDB" id="A0A8S3QFV2"/>
<name>A0A8S3QFV2_MYTED</name>
<protein>
    <recommendedName>
        <fullName evidence="1">DDE-1 domain-containing protein</fullName>
    </recommendedName>
</protein>